<sequence length="111" mass="12368">MNDNQGCASSILRGRRPIMALLDLLGQKWALRVLWELRDGAMSSRALRSAAGDISPTVLQSRIHELRDAGIVERVDGGYSLTPLGLELSEAFMPLYRFAGKWADSLEREPR</sequence>
<dbReference type="PANTHER" id="PTHR33204:SF37">
    <property type="entry name" value="HTH-TYPE TRANSCRIPTIONAL REGULATOR YODB"/>
    <property type="match status" value="1"/>
</dbReference>
<dbReference type="InterPro" id="IPR036388">
    <property type="entry name" value="WH-like_DNA-bd_sf"/>
</dbReference>
<evidence type="ECO:0000313" key="6">
    <source>
        <dbReference type="Proteomes" id="UP000251666"/>
    </source>
</evidence>
<dbReference type="Proteomes" id="UP000251666">
    <property type="component" value="Chromosome"/>
</dbReference>
<keyword evidence="3" id="KW-0804">Transcription</keyword>
<reference evidence="6" key="1">
    <citation type="journal article" date="2021" name="Front. Microbiol.">
        <title>Genomic Analysis of the 1-Aminocyclopropane-1-Carboxylate Deaminase-Producing Pseudomonas thivervalensis SC5 Reveals Its Multifaceted Roles in Soil and in Beneficial Interactions With Plants.</title>
        <authorList>
            <person name="Nascimento F.X."/>
            <person name="Uron P."/>
            <person name="Glick B.R."/>
            <person name="Giachini A."/>
            <person name="Rossi M.J."/>
        </authorList>
    </citation>
    <scope>NUCLEOTIDE SEQUENCE [LARGE SCALE GENOMIC DNA]</scope>
    <source>
        <strain evidence="6">PLM3</strain>
    </source>
</reference>
<dbReference type="RefSeq" id="WP_053185082.1">
    <property type="nucleotide sequence ID" value="NZ_CP022201.1"/>
</dbReference>
<dbReference type="PANTHER" id="PTHR33204">
    <property type="entry name" value="TRANSCRIPTIONAL REGULATOR, MARR FAMILY"/>
    <property type="match status" value="1"/>
</dbReference>
<dbReference type="CDD" id="cd00090">
    <property type="entry name" value="HTH_ARSR"/>
    <property type="match status" value="1"/>
</dbReference>
<dbReference type="GO" id="GO:0006355">
    <property type="term" value="P:regulation of DNA-templated transcription"/>
    <property type="evidence" value="ECO:0007669"/>
    <property type="project" value="UniProtKB-ARBA"/>
</dbReference>
<dbReference type="AlphaFoldDB" id="A0A2Z5A1U1"/>
<keyword evidence="1" id="KW-0805">Transcription regulation</keyword>
<gene>
    <name evidence="5" type="ORF">CEQ51_02205</name>
</gene>
<dbReference type="InterPro" id="IPR011991">
    <property type="entry name" value="ArsR-like_HTH"/>
</dbReference>
<dbReference type="EMBL" id="CP022202">
    <property type="protein sequence ID" value="AXA64039.1"/>
    <property type="molecule type" value="Genomic_DNA"/>
</dbReference>
<accession>A0A2Z5A1U1</accession>
<dbReference type="GO" id="GO:0003677">
    <property type="term" value="F:DNA binding"/>
    <property type="evidence" value="ECO:0007669"/>
    <property type="project" value="UniProtKB-KW"/>
</dbReference>
<evidence type="ECO:0000313" key="5">
    <source>
        <dbReference type="EMBL" id="AXA64039.1"/>
    </source>
</evidence>
<name>A0A2Z5A1U1_9PSED</name>
<evidence type="ECO:0000256" key="2">
    <source>
        <dbReference type="ARBA" id="ARBA00023125"/>
    </source>
</evidence>
<keyword evidence="6" id="KW-1185">Reference proteome</keyword>
<proteinExistence type="predicted"/>
<dbReference type="Gene3D" id="1.10.10.10">
    <property type="entry name" value="Winged helix-like DNA-binding domain superfamily/Winged helix DNA-binding domain"/>
    <property type="match status" value="1"/>
</dbReference>
<dbReference type="InterPro" id="IPR036390">
    <property type="entry name" value="WH_DNA-bd_sf"/>
</dbReference>
<dbReference type="InterPro" id="IPR002577">
    <property type="entry name" value="HTH_HxlR"/>
</dbReference>
<keyword evidence="2" id="KW-0238">DNA-binding</keyword>
<dbReference type="Pfam" id="PF01638">
    <property type="entry name" value="HxlR"/>
    <property type="match status" value="1"/>
</dbReference>
<protein>
    <submittedName>
        <fullName evidence="5">Transcriptional regulator</fullName>
    </submittedName>
</protein>
<dbReference type="KEGG" id="pthv:CE140_02890"/>
<dbReference type="SUPFAM" id="SSF46785">
    <property type="entry name" value="Winged helix' DNA-binding domain"/>
    <property type="match status" value="1"/>
</dbReference>
<evidence type="ECO:0000256" key="1">
    <source>
        <dbReference type="ARBA" id="ARBA00023015"/>
    </source>
</evidence>
<evidence type="ECO:0000256" key="3">
    <source>
        <dbReference type="ARBA" id="ARBA00023163"/>
    </source>
</evidence>
<organism evidence="5 6">
    <name type="scientific">Pseudomonas thivervalensis</name>
    <dbReference type="NCBI Taxonomy" id="86265"/>
    <lineage>
        <taxon>Bacteria</taxon>
        <taxon>Pseudomonadati</taxon>
        <taxon>Pseudomonadota</taxon>
        <taxon>Gammaproteobacteria</taxon>
        <taxon>Pseudomonadales</taxon>
        <taxon>Pseudomonadaceae</taxon>
        <taxon>Pseudomonas</taxon>
    </lineage>
</organism>
<evidence type="ECO:0000259" key="4">
    <source>
        <dbReference type="PROSITE" id="PS51118"/>
    </source>
</evidence>
<dbReference type="PROSITE" id="PS51118">
    <property type="entry name" value="HTH_HXLR"/>
    <property type="match status" value="1"/>
</dbReference>
<feature type="domain" description="HTH hxlR-type" evidence="4">
    <location>
        <begin position="16"/>
        <end position="107"/>
    </location>
</feature>